<feature type="domain" description="Acyl-CoA dehydrogenase 11-like C-terminal" evidence="1">
    <location>
        <begin position="101"/>
        <end position="147"/>
    </location>
</feature>
<protein>
    <recommendedName>
        <fullName evidence="1">Acyl-CoA dehydrogenase 11-like C-terminal domain-containing protein</fullName>
    </recommendedName>
</protein>
<evidence type="ECO:0000259" key="1">
    <source>
        <dbReference type="Pfam" id="PF22217"/>
    </source>
</evidence>
<reference evidence="2" key="1">
    <citation type="journal article" date="2014" name="Nat. Commun.">
        <title>The rainbow trout genome provides novel insights into evolution after whole-genome duplication in vertebrates.</title>
        <authorList>
            <person name="Berthelot C."/>
            <person name="Brunet F."/>
            <person name="Chalopin D."/>
            <person name="Juanchich A."/>
            <person name="Bernard M."/>
            <person name="Noel B."/>
            <person name="Bento P."/>
            <person name="Da Silva C."/>
            <person name="Labadie K."/>
            <person name="Alberti A."/>
            <person name="Aury J.M."/>
            <person name="Louis A."/>
            <person name="Dehais P."/>
            <person name="Bardou P."/>
            <person name="Montfort J."/>
            <person name="Klopp C."/>
            <person name="Cabau C."/>
            <person name="Gaspin C."/>
            <person name="Thorgaard G.H."/>
            <person name="Boussaha M."/>
            <person name="Quillet E."/>
            <person name="Guyomard R."/>
            <person name="Galiana D."/>
            <person name="Bobe J."/>
            <person name="Volff J.N."/>
            <person name="Genet C."/>
            <person name="Wincker P."/>
            <person name="Jaillon O."/>
            <person name="Roest Crollius H."/>
            <person name="Guiguen Y."/>
        </authorList>
    </citation>
    <scope>NUCLEOTIDE SEQUENCE [LARGE SCALE GENOMIC DNA]</scope>
</reference>
<reference evidence="2" key="2">
    <citation type="submission" date="2014-03" db="EMBL/GenBank/DDBJ databases">
        <authorList>
            <person name="Genoscope - CEA"/>
        </authorList>
    </citation>
    <scope>NUCLEOTIDE SEQUENCE</scope>
</reference>
<dbReference type="InterPro" id="IPR053998">
    <property type="entry name" value="ACDH-11_C"/>
</dbReference>
<accession>A0A060Y5V7</accession>
<dbReference type="PaxDb" id="8022-A0A060Y5V7"/>
<dbReference type="Pfam" id="PF22217">
    <property type="entry name" value="ACDH-11_C"/>
    <property type="match status" value="1"/>
</dbReference>
<proteinExistence type="predicted"/>
<dbReference type="AlphaFoldDB" id="A0A060Y5V7"/>
<sequence>MDEVVSYSHSLLLNNNRVAIVHFSVRVPSVLSIWEGTTNILSLDVHLSELRPRTAGLRHTHPDLPGSSLPVCEISRPHLLCSEKVCAGLSSQTTWLPGAGITRLASRDWPYSLARIYMGALLIGHASWEGASHSDIYAALRLSDEEMNHHPDSFLFDL</sequence>
<dbReference type="STRING" id="8022.A0A060Y5V7"/>
<dbReference type="Proteomes" id="UP000193380">
    <property type="component" value="Unassembled WGS sequence"/>
</dbReference>
<name>A0A060Y5V7_ONCMY</name>
<gene>
    <name evidence="2" type="ORF">GSONMT00040001001</name>
</gene>
<evidence type="ECO:0000313" key="2">
    <source>
        <dbReference type="EMBL" id="CDQ87131.1"/>
    </source>
</evidence>
<organism evidence="2 3">
    <name type="scientific">Oncorhynchus mykiss</name>
    <name type="common">Rainbow trout</name>
    <name type="synonym">Salmo gairdneri</name>
    <dbReference type="NCBI Taxonomy" id="8022"/>
    <lineage>
        <taxon>Eukaryota</taxon>
        <taxon>Metazoa</taxon>
        <taxon>Chordata</taxon>
        <taxon>Craniata</taxon>
        <taxon>Vertebrata</taxon>
        <taxon>Euteleostomi</taxon>
        <taxon>Actinopterygii</taxon>
        <taxon>Neopterygii</taxon>
        <taxon>Teleostei</taxon>
        <taxon>Protacanthopterygii</taxon>
        <taxon>Salmoniformes</taxon>
        <taxon>Salmonidae</taxon>
        <taxon>Salmoninae</taxon>
        <taxon>Oncorhynchus</taxon>
    </lineage>
</organism>
<dbReference type="EMBL" id="FR907691">
    <property type="protein sequence ID" value="CDQ87131.1"/>
    <property type="molecule type" value="Genomic_DNA"/>
</dbReference>
<evidence type="ECO:0000313" key="3">
    <source>
        <dbReference type="Proteomes" id="UP000193380"/>
    </source>
</evidence>